<feature type="transmembrane region" description="Helical" evidence="16">
    <location>
        <begin position="238"/>
        <end position="254"/>
    </location>
</feature>
<dbReference type="Proteomes" id="UP000824988">
    <property type="component" value="Chromosome"/>
</dbReference>
<dbReference type="InterPro" id="IPR011851">
    <property type="entry name" value="Na/Pro_symporter"/>
</dbReference>
<sequence>MPEHTGLVALTFAVYLIAVLLIGVVAGRRTASLSDFILGGRSLGPWLTAFSAEAADMSGWLLMGLPGLAYAAGFQSVWLTLGLLIGTYGNWRLVAVPLRRETERLGDALTLPDYFAHRFDDRSRILRTPAAFFILLFLSFYAGSGFVAAGRLLQTLFGWDYPLALALGAGAVVLYSVGGGFLAATWADLLNGSLMFLVLLLTAAAGVYLNGGPGGIRDTLDAFNPALLSPWLQPDGESLGWIGIASLLAWGLGYPGQPQILSRFMAIRRAEEIPLATRVAMTWLVTVLAAAVLVGYTGIGVLRRPLQGVETEEVFIHMAVQLFSPGVAALCLAGILAAVLGSTASKLLVASSAVAQDLYKDWLRPDCRDRELLWVGRCSLVGVSVAAYGVALDPHNTVLALVGHAWAGFGAAFGPPLLLSLYWRGMTRDGALAGMAVGGATVLLWGRWHGGWFDVYELLPGFVFSALAVAVVSRWGAGVRKAWKTLRRIGGRGLLGLSAGLAWQTPHAEEPLVDLSSAIPDVRLDIRYATDNNFAGRRLYPAARCLLRRPVAERLAEVQKELAGMGLALKVFDGYRPWSVQKLLWEVLPDERYVADPAKGSRHNRGAAVDLTLVDAEGRELAMPSAFDEFSEKAHRDFMDLPEEALRNRALLEQVMARHGFTGLPTEWWHFDYEGWERFPISDVPLD</sequence>
<evidence type="ECO:0000256" key="15">
    <source>
        <dbReference type="RuleBase" id="RU362091"/>
    </source>
</evidence>
<dbReference type="KEGG" id="moz:MoryE10_15070"/>
<dbReference type="Pfam" id="PF00474">
    <property type="entry name" value="SSF"/>
    <property type="match status" value="1"/>
</dbReference>
<evidence type="ECO:0000256" key="13">
    <source>
        <dbReference type="ARBA" id="ARBA00033708"/>
    </source>
</evidence>
<dbReference type="EC" id="3.4.13.22" evidence="14"/>
<keyword evidence="12" id="KW-0961">Cell wall biogenesis/degradation</keyword>
<dbReference type="InterPro" id="IPR001734">
    <property type="entry name" value="Na/solute_symporter"/>
</dbReference>
<feature type="transmembrane region" description="Helical" evidence="16">
    <location>
        <begin position="458"/>
        <end position="477"/>
    </location>
</feature>
<dbReference type="HAMAP" id="MF_01924">
    <property type="entry name" value="A_A_dipeptidase"/>
    <property type="match status" value="1"/>
</dbReference>
<dbReference type="PANTHER" id="PTHR48086:SF3">
    <property type="entry name" value="SODIUM_PROLINE SYMPORTER"/>
    <property type="match status" value="1"/>
</dbReference>
<keyword evidence="2" id="KW-1003">Cell membrane</keyword>
<comment type="function">
    <text evidence="14">Catalyzes hydrolysis of the D-alanyl-D-alanine dipeptide.</text>
</comment>
<keyword evidence="3 14" id="KW-0645">Protease</keyword>
<dbReference type="GO" id="GO:0006508">
    <property type="term" value="P:proteolysis"/>
    <property type="evidence" value="ECO:0007669"/>
    <property type="project" value="UniProtKB-KW"/>
</dbReference>
<dbReference type="NCBIfam" id="TIGR02121">
    <property type="entry name" value="Na_Pro_sym"/>
    <property type="match status" value="1"/>
</dbReference>
<comment type="similarity">
    <text evidence="15">Belongs to the sodium:solute symporter (SSF) (TC 2.A.21) family.</text>
</comment>
<keyword evidence="16" id="KW-0472">Membrane</keyword>
<keyword evidence="8 14" id="KW-0482">Metalloprotease</keyword>
<feature type="transmembrane region" description="Helical" evidence="16">
    <location>
        <begin position="275"/>
        <end position="302"/>
    </location>
</feature>
<feature type="binding site" evidence="14">
    <location>
        <position position="610"/>
    </location>
    <ligand>
        <name>Zn(2+)</name>
        <dbReference type="ChEBI" id="CHEBI:29105"/>
        <note>catalytic</note>
    </ligand>
</feature>
<keyword evidence="16" id="KW-0813">Transport</keyword>
<dbReference type="GO" id="GO:0031402">
    <property type="term" value="F:sodium ion binding"/>
    <property type="evidence" value="ECO:0007669"/>
    <property type="project" value="UniProtKB-UniRule"/>
</dbReference>
<feature type="transmembrane region" description="Helical" evidence="16">
    <location>
        <begin position="314"/>
        <end position="340"/>
    </location>
</feature>
<feature type="transmembrane region" description="Helical" evidence="16">
    <location>
        <begin position="69"/>
        <end position="91"/>
    </location>
</feature>
<dbReference type="RefSeq" id="WP_221048705.1">
    <property type="nucleotide sequence ID" value="NZ_AP019782.1"/>
</dbReference>
<evidence type="ECO:0000256" key="6">
    <source>
        <dbReference type="ARBA" id="ARBA00022833"/>
    </source>
</evidence>
<keyword evidence="5 14" id="KW-0378">Hydrolase</keyword>
<keyword evidence="11 16" id="KW-0739">Sodium transport</keyword>
<proteinExistence type="inferred from homology"/>
<keyword evidence="4 14" id="KW-0479">Metal-binding</keyword>
<keyword evidence="16" id="KW-0812">Transmembrane</keyword>
<dbReference type="GO" id="GO:0005886">
    <property type="term" value="C:plasma membrane"/>
    <property type="evidence" value="ECO:0007669"/>
    <property type="project" value="UniProtKB-SubCell"/>
</dbReference>
<dbReference type="InterPro" id="IPR050277">
    <property type="entry name" value="Sodium:Solute_Symporter"/>
</dbReference>
<comment type="similarity">
    <text evidence="14">Belongs to the peptidase M15D family.</text>
</comment>
<dbReference type="NCBIfam" id="NF007557">
    <property type="entry name" value="PRK10178.1"/>
    <property type="match status" value="1"/>
</dbReference>
<name>A0A8D5AI26_9GAMM</name>
<dbReference type="GO" id="GO:0008270">
    <property type="term" value="F:zinc ion binding"/>
    <property type="evidence" value="ECO:0007669"/>
    <property type="project" value="UniProtKB-UniRule"/>
</dbReference>
<evidence type="ECO:0000256" key="8">
    <source>
        <dbReference type="ARBA" id="ARBA00023049"/>
    </source>
</evidence>
<comment type="catalytic activity">
    <reaction evidence="14">
        <text>D-alanyl-D-alanine + H2O = 2 D-alanine</text>
        <dbReference type="Rhea" id="RHEA:20661"/>
        <dbReference type="ChEBI" id="CHEBI:15377"/>
        <dbReference type="ChEBI" id="CHEBI:57416"/>
        <dbReference type="ChEBI" id="CHEBI:57822"/>
        <dbReference type="EC" id="3.4.13.22"/>
    </reaction>
</comment>
<comment type="function">
    <text evidence="16">Catalyzes the sodium-dependent uptake of extracellular L-proline.</text>
</comment>
<dbReference type="Pfam" id="PF01427">
    <property type="entry name" value="Peptidase_M15"/>
    <property type="match status" value="1"/>
</dbReference>
<keyword evidence="9 16" id="KW-0915">Sodium</keyword>
<dbReference type="InterPro" id="IPR000755">
    <property type="entry name" value="A_A_dipeptidase"/>
</dbReference>
<evidence type="ECO:0000256" key="10">
    <source>
        <dbReference type="ARBA" id="ARBA00023065"/>
    </source>
</evidence>
<comment type="catalytic activity">
    <reaction evidence="13">
        <text>L-proline(in) + Na(+)(in) = L-proline(out) + Na(+)(out)</text>
        <dbReference type="Rhea" id="RHEA:28967"/>
        <dbReference type="ChEBI" id="CHEBI:29101"/>
        <dbReference type="ChEBI" id="CHEBI:60039"/>
    </reaction>
</comment>
<dbReference type="CDD" id="cd11475">
    <property type="entry name" value="SLC5sbd_PutP"/>
    <property type="match status" value="1"/>
</dbReference>
<keyword evidence="7 16" id="KW-0769">Symport</keyword>
<dbReference type="CDD" id="cd14840">
    <property type="entry name" value="D-Ala-D-Ala_dipeptidase_Aad"/>
    <property type="match status" value="1"/>
</dbReference>
<dbReference type="GO" id="GO:0015824">
    <property type="term" value="P:proline transport"/>
    <property type="evidence" value="ECO:0007669"/>
    <property type="project" value="UniProtKB-UniRule"/>
</dbReference>
<feature type="transmembrane region" description="Helical" evidence="16">
    <location>
        <begin position="161"/>
        <end position="182"/>
    </location>
</feature>
<feature type="transmembrane region" description="Helical" evidence="16">
    <location>
        <begin position="372"/>
        <end position="392"/>
    </location>
</feature>
<feature type="transmembrane region" description="Helical" evidence="16">
    <location>
        <begin position="6"/>
        <end position="26"/>
    </location>
</feature>
<accession>A0A8D5AI26</accession>
<comment type="cofactor">
    <cofactor evidence="14">
        <name>Zn(2+)</name>
        <dbReference type="ChEBI" id="CHEBI:29105"/>
    </cofactor>
    <text evidence="14">Binds 1 zinc ion per subunit.</text>
</comment>
<dbReference type="PANTHER" id="PTHR48086">
    <property type="entry name" value="SODIUM/PROLINE SYMPORTER-RELATED"/>
    <property type="match status" value="1"/>
</dbReference>
<dbReference type="EMBL" id="AP019782">
    <property type="protein sequence ID" value="BBL70901.1"/>
    <property type="molecule type" value="Genomic_DNA"/>
</dbReference>
<dbReference type="InterPro" id="IPR018212">
    <property type="entry name" value="Na/solute_symporter_CS"/>
</dbReference>
<dbReference type="GO" id="GO:0008237">
    <property type="term" value="F:metallopeptidase activity"/>
    <property type="evidence" value="ECO:0007669"/>
    <property type="project" value="UniProtKB-KW"/>
</dbReference>
<dbReference type="GO" id="GO:0071555">
    <property type="term" value="P:cell wall organization"/>
    <property type="evidence" value="ECO:0007669"/>
    <property type="project" value="UniProtKB-KW"/>
</dbReference>
<feature type="binding site" evidence="14">
    <location>
        <position position="603"/>
    </location>
    <ligand>
        <name>Zn(2+)</name>
        <dbReference type="ChEBI" id="CHEBI:29105"/>
        <note>catalytic</note>
    </ligand>
</feature>
<keyword evidence="18" id="KW-1185">Reference proteome</keyword>
<evidence type="ECO:0000256" key="5">
    <source>
        <dbReference type="ARBA" id="ARBA00022801"/>
    </source>
</evidence>
<feature type="site" description="Transition state stabilizer" evidence="14">
    <location>
        <position position="576"/>
    </location>
</feature>
<evidence type="ECO:0000256" key="4">
    <source>
        <dbReference type="ARBA" id="ARBA00022723"/>
    </source>
</evidence>
<feature type="transmembrane region" description="Helical" evidence="16">
    <location>
        <begin position="430"/>
        <end position="446"/>
    </location>
</feature>
<keyword evidence="16" id="KW-0997">Cell inner membrane</keyword>
<organism evidence="17 18">
    <name type="scientific">Methylogaea oryzae</name>
    <dbReference type="NCBI Taxonomy" id="1295382"/>
    <lineage>
        <taxon>Bacteria</taxon>
        <taxon>Pseudomonadati</taxon>
        <taxon>Pseudomonadota</taxon>
        <taxon>Gammaproteobacteria</taxon>
        <taxon>Methylococcales</taxon>
        <taxon>Methylococcaceae</taxon>
        <taxon>Methylogaea</taxon>
    </lineage>
</organism>
<evidence type="ECO:0000256" key="1">
    <source>
        <dbReference type="ARBA" id="ARBA00004651"/>
    </source>
</evidence>
<evidence type="ECO:0000313" key="17">
    <source>
        <dbReference type="EMBL" id="BBL70901.1"/>
    </source>
</evidence>
<evidence type="ECO:0000256" key="7">
    <source>
        <dbReference type="ARBA" id="ARBA00022847"/>
    </source>
</evidence>
<evidence type="ECO:0000256" key="11">
    <source>
        <dbReference type="ARBA" id="ARBA00023201"/>
    </source>
</evidence>
<protein>
    <recommendedName>
        <fullName evidence="14">D-alanyl-D-alanine dipeptidase</fullName>
        <shortName evidence="14">D-Ala-D-Ala dipeptidase</shortName>
        <ecNumber evidence="14">3.4.13.22</ecNumber>
    </recommendedName>
</protein>
<keyword evidence="6 14" id="KW-0862">Zinc</keyword>
<feature type="binding site" evidence="14">
    <location>
        <position position="670"/>
    </location>
    <ligand>
        <name>Zn(2+)</name>
        <dbReference type="ChEBI" id="CHEBI:29105"/>
        <note>catalytic</note>
    </ligand>
</feature>
<evidence type="ECO:0000256" key="3">
    <source>
        <dbReference type="ARBA" id="ARBA00022670"/>
    </source>
</evidence>
<keyword evidence="16" id="KW-1133">Transmembrane helix</keyword>
<feature type="transmembrane region" description="Helical" evidence="16">
    <location>
        <begin position="130"/>
        <end position="149"/>
    </location>
</feature>
<dbReference type="GO" id="GO:0015193">
    <property type="term" value="F:L-proline transmembrane transporter activity"/>
    <property type="evidence" value="ECO:0007669"/>
    <property type="project" value="TreeGrafter"/>
</dbReference>
<dbReference type="NCBIfam" id="TIGR00813">
    <property type="entry name" value="sss"/>
    <property type="match status" value="1"/>
</dbReference>
<evidence type="ECO:0000256" key="12">
    <source>
        <dbReference type="ARBA" id="ARBA00023316"/>
    </source>
</evidence>
<keyword evidence="10 16" id="KW-0406">Ion transport</keyword>
<feature type="active site" description="Proton donor/acceptor" evidence="14">
    <location>
        <position position="667"/>
    </location>
</feature>
<keyword evidence="16" id="KW-0029">Amino-acid transport</keyword>
<dbReference type="AlphaFoldDB" id="A0A8D5AI26"/>
<evidence type="ECO:0000256" key="2">
    <source>
        <dbReference type="ARBA" id="ARBA00022475"/>
    </source>
</evidence>
<evidence type="ECO:0000256" key="9">
    <source>
        <dbReference type="ARBA" id="ARBA00023053"/>
    </source>
</evidence>
<evidence type="ECO:0000256" key="14">
    <source>
        <dbReference type="HAMAP-Rule" id="MF_01924"/>
    </source>
</evidence>
<dbReference type="PROSITE" id="PS50283">
    <property type="entry name" value="NA_SOLUT_SYMP_3"/>
    <property type="match status" value="1"/>
</dbReference>
<feature type="transmembrane region" description="Helical" evidence="16">
    <location>
        <begin position="398"/>
        <end position="423"/>
    </location>
</feature>
<evidence type="ECO:0000313" key="18">
    <source>
        <dbReference type="Proteomes" id="UP000824988"/>
    </source>
</evidence>
<feature type="transmembrane region" description="Helical" evidence="16">
    <location>
        <begin position="189"/>
        <end position="209"/>
    </location>
</feature>
<gene>
    <name evidence="14" type="primary">ddpX</name>
    <name evidence="17" type="ORF">MoryE10_15070</name>
</gene>
<keyword evidence="14" id="KW-0224">Dipeptidase</keyword>
<dbReference type="GO" id="GO:0005298">
    <property type="term" value="F:proline:sodium symporter activity"/>
    <property type="evidence" value="ECO:0007669"/>
    <property type="project" value="UniProtKB-UniRule"/>
</dbReference>
<comment type="subcellular location">
    <subcellularLocation>
        <location evidence="16">Cell inner membrane</location>
        <topology evidence="16">Multi-pass membrane protein</topology>
    </subcellularLocation>
    <subcellularLocation>
        <location evidence="1">Cell membrane</location>
        <topology evidence="1">Multi-pass membrane protein</topology>
    </subcellularLocation>
</comment>
<dbReference type="GO" id="GO:0160237">
    <property type="term" value="F:D-Ala-D-Ala dipeptidase activity"/>
    <property type="evidence" value="ECO:0007669"/>
    <property type="project" value="UniProtKB-EC"/>
</dbReference>
<reference evidence="17" key="1">
    <citation type="submission" date="2019-06" db="EMBL/GenBank/DDBJ databases">
        <title>Complete genome sequence of Methylogaea oryzae strain JCM16910.</title>
        <authorList>
            <person name="Asakawa S."/>
        </authorList>
    </citation>
    <scope>NUCLEOTIDE SEQUENCE</scope>
    <source>
        <strain evidence="17">E10</strain>
    </source>
</reference>
<dbReference type="PROSITE" id="PS00456">
    <property type="entry name" value="NA_SOLUT_SYMP_1"/>
    <property type="match status" value="1"/>
</dbReference>
<evidence type="ECO:0000256" key="16">
    <source>
        <dbReference type="RuleBase" id="RU366012"/>
    </source>
</evidence>